<name>A0A8J2K6X6_9HEXA</name>
<dbReference type="EMBL" id="CAJVCH010200366">
    <property type="protein sequence ID" value="CAG7730783.1"/>
    <property type="molecule type" value="Genomic_DNA"/>
</dbReference>
<evidence type="ECO:0000313" key="2">
    <source>
        <dbReference type="Proteomes" id="UP000708208"/>
    </source>
</evidence>
<protein>
    <submittedName>
        <fullName evidence="1">Uncharacterized protein</fullName>
    </submittedName>
</protein>
<organism evidence="1 2">
    <name type="scientific">Allacma fusca</name>
    <dbReference type="NCBI Taxonomy" id="39272"/>
    <lineage>
        <taxon>Eukaryota</taxon>
        <taxon>Metazoa</taxon>
        <taxon>Ecdysozoa</taxon>
        <taxon>Arthropoda</taxon>
        <taxon>Hexapoda</taxon>
        <taxon>Collembola</taxon>
        <taxon>Symphypleona</taxon>
        <taxon>Sminthuridae</taxon>
        <taxon>Allacma</taxon>
    </lineage>
</organism>
<proteinExistence type="predicted"/>
<dbReference type="Proteomes" id="UP000708208">
    <property type="component" value="Unassembled WGS sequence"/>
</dbReference>
<sequence length="166" mass="19126">MVRVNKRKWVTKRICVTNAGGASRTHLIKSLKNGSVTKIPICQKKQPPSPDSEDEGVRELLVQVTPSQVPQVSDYLIKGPKRRKSPPEDVVLNKLTKLIELQSSQDEQSKTSAFFQYLEAEMKDFASDDEEDFKDACVDKLREIKKRRKQKKHEKNDQSYHFELIV</sequence>
<keyword evidence="2" id="KW-1185">Reference proteome</keyword>
<gene>
    <name evidence="1" type="ORF">AFUS01_LOCUS19402</name>
</gene>
<reference evidence="1" key="1">
    <citation type="submission" date="2021-06" db="EMBL/GenBank/DDBJ databases">
        <authorList>
            <person name="Hodson N. C."/>
            <person name="Mongue J. A."/>
            <person name="Jaron S. K."/>
        </authorList>
    </citation>
    <scope>NUCLEOTIDE SEQUENCE</scope>
</reference>
<comment type="caution">
    <text evidence="1">The sequence shown here is derived from an EMBL/GenBank/DDBJ whole genome shotgun (WGS) entry which is preliminary data.</text>
</comment>
<dbReference type="AlphaFoldDB" id="A0A8J2K6X6"/>
<evidence type="ECO:0000313" key="1">
    <source>
        <dbReference type="EMBL" id="CAG7730783.1"/>
    </source>
</evidence>
<accession>A0A8J2K6X6</accession>